<evidence type="ECO:0000313" key="2">
    <source>
        <dbReference type="Proteomes" id="UP000541558"/>
    </source>
</evidence>
<protein>
    <submittedName>
        <fullName evidence="1">Uncharacterized protein</fullName>
    </submittedName>
</protein>
<keyword evidence="2" id="KW-1185">Reference proteome</keyword>
<gene>
    <name evidence="1" type="ORF">D9611_013512</name>
</gene>
<proteinExistence type="predicted"/>
<comment type="caution">
    <text evidence="1">The sequence shown here is derived from an EMBL/GenBank/DDBJ whole genome shotgun (WGS) entry which is preliminary data.</text>
</comment>
<dbReference type="AlphaFoldDB" id="A0A8H5F9R9"/>
<dbReference type="Proteomes" id="UP000541558">
    <property type="component" value="Unassembled WGS sequence"/>
</dbReference>
<accession>A0A8H5F9R9</accession>
<dbReference type="EMBL" id="JAACJK010000124">
    <property type="protein sequence ID" value="KAF5328964.1"/>
    <property type="molecule type" value="Genomic_DNA"/>
</dbReference>
<name>A0A8H5F9R9_9AGAR</name>
<evidence type="ECO:0000313" key="1">
    <source>
        <dbReference type="EMBL" id="KAF5328964.1"/>
    </source>
</evidence>
<organism evidence="1 2">
    <name type="scientific">Ephemerocybe angulata</name>
    <dbReference type="NCBI Taxonomy" id="980116"/>
    <lineage>
        <taxon>Eukaryota</taxon>
        <taxon>Fungi</taxon>
        <taxon>Dikarya</taxon>
        <taxon>Basidiomycota</taxon>
        <taxon>Agaricomycotina</taxon>
        <taxon>Agaricomycetes</taxon>
        <taxon>Agaricomycetidae</taxon>
        <taxon>Agaricales</taxon>
        <taxon>Agaricineae</taxon>
        <taxon>Psathyrellaceae</taxon>
        <taxon>Ephemerocybe</taxon>
    </lineage>
</organism>
<reference evidence="1 2" key="1">
    <citation type="journal article" date="2020" name="ISME J.">
        <title>Uncovering the hidden diversity of litter-decomposition mechanisms in mushroom-forming fungi.</title>
        <authorList>
            <person name="Floudas D."/>
            <person name="Bentzer J."/>
            <person name="Ahren D."/>
            <person name="Johansson T."/>
            <person name="Persson P."/>
            <person name="Tunlid A."/>
        </authorList>
    </citation>
    <scope>NUCLEOTIDE SEQUENCE [LARGE SCALE GENOMIC DNA]</scope>
    <source>
        <strain evidence="1 2">CBS 175.51</strain>
    </source>
</reference>
<sequence length="165" mass="18428">MGLEASYRPRRIAPIHTRIDLGPFDDNAQLKALGAIARLGLRYLRPLVRLSRGSAVTARVFSPAPINSPQLFDSILLWTVLTPRQEEPPYSPPVPPDCVSRLVHNPKRPLFDAFLTTPIPHNIPRYRTCILFKVARSQSPPLRKAEDLTAQVVTSFLCPTSLLSL</sequence>